<dbReference type="InterPro" id="IPR020583">
    <property type="entry name" value="Inositol_monoP_metal-BS"/>
</dbReference>
<protein>
    <submittedName>
        <fullName evidence="5">Myo-inositol-1(Or 4)-monophosphatase</fullName>
    </submittedName>
</protein>
<organism evidence="5 6">
    <name type="scientific">Lentzea fradiae</name>
    <dbReference type="NCBI Taxonomy" id="200378"/>
    <lineage>
        <taxon>Bacteria</taxon>
        <taxon>Bacillati</taxon>
        <taxon>Actinomycetota</taxon>
        <taxon>Actinomycetes</taxon>
        <taxon>Pseudonocardiales</taxon>
        <taxon>Pseudonocardiaceae</taxon>
        <taxon>Lentzea</taxon>
    </lineage>
</organism>
<dbReference type="SUPFAM" id="SSF56655">
    <property type="entry name" value="Carbohydrate phosphatase"/>
    <property type="match status" value="1"/>
</dbReference>
<evidence type="ECO:0000256" key="2">
    <source>
        <dbReference type="ARBA" id="ARBA00022801"/>
    </source>
</evidence>
<accession>A0A1G7TT74</accession>
<evidence type="ECO:0000256" key="1">
    <source>
        <dbReference type="ARBA" id="ARBA00022723"/>
    </source>
</evidence>
<feature type="binding site" evidence="4">
    <location>
        <position position="95"/>
    </location>
    <ligand>
        <name>Mg(2+)</name>
        <dbReference type="ChEBI" id="CHEBI:18420"/>
        <label>1</label>
        <note>catalytic</note>
    </ligand>
</feature>
<feature type="binding site" evidence="4">
    <location>
        <position position="96"/>
    </location>
    <ligand>
        <name>Mg(2+)</name>
        <dbReference type="ChEBI" id="CHEBI:18420"/>
        <label>1</label>
        <note>catalytic</note>
    </ligand>
</feature>
<sequence length="277" mass="29414">MGPRAGGCLMYQLDHLADVARKAVRIGHELIRTGRPETVTEKADRDTFTDVDVRIEHEIRKYLAEATPDIDFVGEEEGRSGSGAEGACIWGLDPIDGTANFVHGIPLCGISLVLMRGGRALVAAVSLPYFDLHYSAVVGNGAFVNGKKMSVSETTELSKSIVAMGDYAIGKDASKKNRERIKLTAKLAAQVERVRMFGSAAHDLVWLAEGRVDAAIVLSNNTLDLAAGILIARESGALVMDSTGATHNINSPDTVAVAPGISDQLLSLVQSTSSLLD</sequence>
<evidence type="ECO:0000313" key="5">
    <source>
        <dbReference type="EMBL" id="SDG37889.1"/>
    </source>
</evidence>
<gene>
    <name evidence="5" type="ORF">SAMN05216553_107429</name>
</gene>
<name>A0A1G7TT74_9PSEU</name>
<dbReference type="GO" id="GO:0007165">
    <property type="term" value="P:signal transduction"/>
    <property type="evidence" value="ECO:0007669"/>
    <property type="project" value="TreeGrafter"/>
</dbReference>
<comment type="cofactor">
    <cofactor evidence="4">
        <name>Mg(2+)</name>
        <dbReference type="ChEBI" id="CHEBI:18420"/>
    </cofactor>
</comment>
<keyword evidence="6" id="KW-1185">Reference proteome</keyword>
<dbReference type="InterPro" id="IPR000760">
    <property type="entry name" value="Inositol_monophosphatase-like"/>
</dbReference>
<dbReference type="Pfam" id="PF00459">
    <property type="entry name" value="Inositol_P"/>
    <property type="match status" value="1"/>
</dbReference>
<dbReference type="PANTHER" id="PTHR20854:SF4">
    <property type="entry name" value="INOSITOL-1-MONOPHOSPHATASE-RELATED"/>
    <property type="match status" value="1"/>
</dbReference>
<feature type="binding site" evidence="4">
    <location>
        <position position="93"/>
    </location>
    <ligand>
        <name>Mg(2+)</name>
        <dbReference type="ChEBI" id="CHEBI:18420"/>
        <label>2</label>
    </ligand>
</feature>
<dbReference type="EMBL" id="FNCC01000007">
    <property type="protein sequence ID" value="SDG37889.1"/>
    <property type="molecule type" value="Genomic_DNA"/>
</dbReference>
<evidence type="ECO:0000256" key="3">
    <source>
        <dbReference type="ARBA" id="ARBA00022842"/>
    </source>
</evidence>
<dbReference type="PANTHER" id="PTHR20854">
    <property type="entry name" value="INOSITOL MONOPHOSPHATASE"/>
    <property type="match status" value="1"/>
</dbReference>
<proteinExistence type="predicted"/>
<keyword evidence="2" id="KW-0378">Hydrolase</keyword>
<evidence type="ECO:0000313" key="6">
    <source>
        <dbReference type="Proteomes" id="UP000199623"/>
    </source>
</evidence>
<dbReference type="PRINTS" id="PR00377">
    <property type="entry name" value="IMPHPHTASES"/>
</dbReference>
<dbReference type="Gene3D" id="3.40.190.80">
    <property type="match status" value="1"/>
</dbReference>
<reference evidence="6" key="1">
    <citation type="submission" date="2016-10" db="EMBL/GenBank/DDBJ databases">
        <authorList>
            <person name="Varghese N."/>
            <person name="Submissions S."/>
        </authorList>
    </citation>
    <scope>NUCLEOTIDE SEQUENCE [LARGE SCALE GENOMIC DNA]</scope>
    <source>
        <strain evidence="6">CGMCC 4.3506</strain>
    </source>
</reference>
<keyword evidence="3 4" id="KW-0460">Magnesium</keyword>
<evidence type="ECO:0000256" key="4">
    <source>
        <dbReference type="PIRSR" id="PIRSR600760-2"/>
    </source>
</evidence>
<feature type="binding site" evidence="4">
    <location>
        <position position="224"/>
    </location>
    <ligand>
        <name>Mg(2+)</name>
        <dbReference type="ChEBI" id="CHEBI:18420"/>
        <label>1</label>
        <note>catalytic</note>
    </ligand>
</feature>
<dbReference type="AlphaFoldDB" id="A0A1G7TT74"/>
<dbReference type="STRING" id="200378.SAMN05216553_107429"/>
<dbReference type="GO" id="GO:0008934">
    <property type="term" value="F:inositol monophosphate 1-phosphatase activity"/>
    <property type="evidence" value="ECO:0007669"/>
    <property type="project" value="TreeGrafter"/>
</dbReference>
<feature type="binding site" evidence="4">
    <location>
        <position position="75"/>
    </location>
    <ligand>
        <name>Mg(2+)</name>
        <dbReference type="ChEBI" id="CHEBI:18420"/>
        <label>1</label>
        <note>catalytic</note>
    </ligand>
</feature>
<dbReference type="Proteomes" id="UP000199623">
    <property type="component" value="Unassembled WGS sequence"/>
</dbReference>
<dbReference type="PROSITE" id="PS00629">
    <property type="entry name" value="IMP_1"/>
    <property type="match status" value="1"/>
</dbReference>
<dbReference type="GO" id="GO:0046872">
    <property type="term" value="F:metal ion binding"/>
    <property type="evidence" value="ECO:0007669"/>
    <property type="project" value="UniProtKB-KW"/>
</dbReference>
<dbReference type="GO" id="GO:0006020">
    <property type="term" value="P:inositol metabolic process"/>
    <property type="evidence" value="ECO:0007669"/>
    <property type="project" value="TreeGrafter"/>
</dbReference>
<dbReference type="Gene3D" id="3.30.540.10">
    <property type="entry name" value="Fructose-1,6-Bisphosphatase, subunit A, domain 1"/>
    <property type="match status" value="1"/>
</dbReference>
<keyword evidence="1 4" id="KW-0479">Metal-binding</keyword>